<comment type="caution">
    <text evidence="2">The sequence shown here is derived from an EMBL/GenBank/DDBJ whole genome shotgun (WGS) entry which is preliminary data.</text>
</comment>
<dbReference type="AlphaFoldDB" id="A0A167UZW4"/>
<evidence type="ECO:0000313" key="3">
    <source>
        <dbReference type="Proteomes" id="UP000076881"/>
    </source>
</evidence>
<dbReference type="OrthoDB" id="4864659at2759"/>
<proteinExistence type="predicted"/>
<accession>A0A167UZW4</accession>
<gene>
    <name evidence="2" type="ORF">LEL_10740</name>
</gene>
<protein>
    <recommendedName>
        <fullName evidence="4">DUF4189 domain-containing protein</fullName>
    </recommendedName>
</protein>
<organism evidence="2 3">
    <name type="scientific">Akanthomyces lecanii RCEF 1005</name>
    <dbReference type="NCBI Taxonomy" id="1081108"/>
    <lineage>
        <taxon>Eukaryota</taxon>
        <taxon>Fungi</taxon>
        <taxon>Dikarya</taxon>
        <taxon>Ascomycota</taxon>
        <taxon>Pezizomycotina</taxon>
        <taxon>Sordariomycetes</taxon>
        <taxon>Hypocreomycetidae</taxon>
        <taxon>Hypocreales</taxon>
        <taxon>Cordycipitaceae</taxon>
        <taxon>Akanthomyces</taxon>
        <taxon>Cordyceps confragosa</taxon>
    </lineage>
</organism>
<keyword evidence="1" id="KW-0732">Signal</keyword>
<dbReference type="Proteomes" id="UP000076881">
    <property type="component" value="Unassembled WGS sequence"/>
</dbReference>
<name>A0A167UZW4_CORDF</name>
<feature type="signal peptide" evidence="1">
    <location>
        <begin position="1"/>
        <end position="18"/>
    </location>
</feature>
<feature type="chain" id="PRO_5007893225" description="DUF4189 domain-containing protein" evidence="1">
    <location>
        <begin position="19"/>
        <end position="152"/>
    </location>
</feature>
<reference evidence="2 3" key="1">
    <citation type="journal article" date="2016" name="Genome Biol. Evol.">
        <title>Divergent and convergent evolution of fungal pathogenicity.</title>
        <authorList>
            <person name="Shang Y."/>
            <person name="Xiao G."/>
            <person name="Zheng P."/>
            <person name="Cen K."/>
            <person name="Zhan S."/>
            <person name="Wang C."/>
        </authorList>
    </citation>
    <scope>NUCLEOTIDE SEQUENCE [LARGE SCALE GENOMIC DNA]</scope>
    <source>
        <strain evidence="2 3">RCEF 1005</strain>
    </source>
</reference>
<evidence type="ECO:0000313" key="2">
    <source>
        <dbReference type="EMBL" id="OAA62076.1"/>
    </source>
</evidence>
<evidence type="ECO:0008006" key="4">
    <source>
        <dbReference type="Google" id="ProtNLM"/>
    </source>
</evidence>
<sequence length="152" mass="16132">MKFTAAIVALFVASPAAAQTTNFLEQNVLCGDSKECESRCREGRYHIVTEGGSSYFGCAQKADNTRNQGYDNPDCRFGTGDGKGEVEQARAACSAAGGKSCQMTFLDGNTFNYCIIIHSDAPKFAAACNAANGTVGENNKDTPFNILADDCK</sequence>
<keyword evidence="3" id="KW-1185">Reference proteome</keyword>
<evidence type="ECO:0000256" key="1">
    <source>
        <dbReference type="SAM" id="SignalP"/>
    </source>
</evidence>
<dbReference type="EMBL" id="AZHF01000018">
    <property type="protein sequence ID" value="OAA62076.1"/>
    <property type="molecule type" value="Genomic_DNA"/>
</dbReference>